<protein>
    <submittedName>
        <fullName evidence="2">Uncharacterized protein</fullName>
    </submittedName>
</protein>
<name>A0AA89ASM0_9ASTE</name>
<proteinExistence type="predicted"/>
<dbReference type="Proteomes" id="UP001188597">
    <property type="component" value="Unassembled WGS sequence"/>
</dbReference>
<evidence type="ECO:0000313" key="2">
    <source>
        <dbReference type="EMBL" id="KAK3013605.1"/>
    </source>
</evidence>
<accession>A0AA89ASM0</accession>
<gene>
    <name evidence="2" type="ORF">RJ639_008423</name>
</gene>
<keyword evidence="3" id="KW-1185">Reference proteome</keyword>
<evidence type="ECO:0000313" key="3">
    <source>
        <dbReference type="Proteomes" id="UP001188597"/>
    </source>
</evidence>
<sequence>MASEDTIFIDPGPFDVFHNSSLPSFWPPSISRFLMVRETILHATSAQKKTSISAGAKNTIGDRFALQFAATLFFFGAGGHDTTSDGVDLRSLGGSDDEDGHEREIYPNSDEATGCDNPRVPKLVLGMKFACPRFKSNSSYQKFVLTMESAHDAVSNYESETKFLAYQKQQCLKMLT</sequence>
<comment type="caution">
    <text evidence="2">The sequence shown here is derived from an EMBL/GenBank/DDBJ whole genome shotgun (WGS) entry which is preliminary data.</text>
</comment>
<reference evidence="2" key="1">
    <citation type="submission" date="2022-12" db="EMBL/GenBank/DDBJ databases">
        <title>Draft genome assemblies for two species of Escallonia (Escalloniales).</title>
        <authorList>
            <person name="Chanderbali A."/>
            <person name="Dervinis C."/>
            <person name="Anghel I."/>
            <person name="Soltis D."/>
            <person name="Soltis P."/>
            <person name="Zapata F."/>
        </authorList>
    </citation>
    <scope>NUCLEOTIDE SEQUENCE</scope>
    <source>
        <strain evidence="2">UCBG64.0493</strain>
        <tissue evidence="2">Leaf</tissue>
    </source>
</reference>
<organism evidence="2 3">
    <name type="scientific">Escallonia herrerae</name>
    <dbReference type="NCBI Taxonomy" id="1293975"/>
    <lineage>
        <taxon>Eukaryota</taxon>
        <taxon>Viridiplantae</taxon>
        <taxon>Streptophyta</taxon>
        <taxon>Embryophyta</taxon>
        <taxon>Tracheophyta</taxon>
        <taxon>Spermatophyta</taxon>
        <taxon>Magnoliopsida</taxon>
        <taxon>eudicotyledons</taxon>
        <taxon>Gunneridae</taxon>
        <taxon>Pentapetalae</taxon>
        <taxon>asterids</taxon>
        <taxon>campanulids</taxon>
        <taxon>Escalloniales</taxon>
        <taxon>Escalloniaceae</taxon>
        <taxon>Escallonia</taxon>
    </lineage>
</organism>
<dbReference type="AlphaFoldDB" id="A0AA89ASM0"/>
<feature type="region of interest" description="Disordered" evidence="1">
    <location>
        <begin position="91"/>
        <end position="112"/>
    </location>
</feature>
<dbReference type="EMBL" id="JAVXUP010001285">
    <property type="protein sequence ID" value="KAK3013605.1"/>
    <property type="molecule type" value="Genomic_DNA"/>
</dbReference>
<evidence type="ECO:0000256" key="1">
    <source>
        <dbReference type="SAM" id="MobiDB-lite"/>
    </source>
</evidence>